<dbReference type="CDD" id="cd00118">
    <property type="entry name" value="LysM"/>
    <property type="match status" value="1"/>
</dbReference>
<evidence type="ECO:0000313" key="3">
    <source>
        <dbReference type="Proteomes" id="UP000004207"/>
    </source>
</evidence>
<keyword evidence="3" id="KW-1185">Reference proteome</keyword>
<evidence type="ECO:0000259" key="1">
    <source>
        <dbReference type="PROSITE" id="PS51782"/>
    </source>
</evidence>
<dbReference type="eggNOG" id="COG1652">
    <property type="taxonomic scope" value="Bacteria"/>
</dbReference>
<dbReference type="PANTHER" id="PTHR34700">
    <property type="entry name" value="POTASSIUM BINDING PROTEIN KBP"/>
    <property type="match status" value="1"/>
</dbReference>
<dbReference type="AlphaFoldDB" id="F5S5K1"/>
<sequence>MHYYYVYSLNSVIQIEGIMMQKSIITLLCAAGMIISSPAIAENLRVRPGAPARYTVKQGDTLWGISGKYLYRPWKWPALWGANRSQIRNPHLIYPGQVLVLTYVNGQPRLGVQGGIPTIKLSPQIRNLGSGYGISTLNVDFYRLFMKHPQFMTAEQIKDLPRLVGGQDSRVLYSTGDRVFADGITEPGKYLVFRVNRDLKDPETGKNLGQLVEFAGELATLTSENSALAHRTAEAQQKLQANEYVANTDKRPVVVRTAQPMVVENAVSEIRKGDYLVKAPDDLKNFNIMPHESAANLSARIVSVMDGISEAGAMQSIILNKGEADGLDVGTVVGLYRRGSVLKTEWSRAGNKDATPYVNTPVEEIGLAMVYRTSANVSSAIILESISNINVNDAVAAPGRDLDTFGTSAVEVKR</sequence>
<dbReference type="STRING" id="504.KKKWG1_1067"/>
<reference evidence="2 3" key="1">
    <citation type="submission" date="2011-04" db="EMBL/GenBank/DDBJ databases">
        <authorList>
            <person name="Muzny D."/>
            <person name="Qin X."/>
            <person name="Deng J."/>
            <person name="Jiang H."/>
            <person name="Liu Y."/>
            <person name="Qu J."/>
            <person name="Song X.-Z."/>
            <person name="Zhang L."/>
            <person name="Thornton R."/>
            <person name="Coyle M."/>
            <person name="Francisco L."/>
            <person name="Jackson L."/>
            <person name="Javaid M."/>
            <person name="Korchina V."/>
            <person name="Kovar C."/>
            <person name="Mata R."/>
            <person name="Mathew T."/>
            <person name="Ngo R."/>
            <person name="Nguyen L."/>
            <person name="Nguyen N."/>
            <person name="Okwuonu G."/>
            <person name="Ongeri F."/>
            <person name="Pham C."/>
            <person name="Simmons D."/>
            <person name="Wilczek-Boney K."/>
            <person name="Hale W."/>
            <person name="Jakkamsetti A."/>
            <person name="Pham P."/>
            <person name="Ruth R."/>
            <person name="San Lucas F."/>
            <person name="Warren J."/>
            <person name="Zhang J."/>
            <person name="Zhao Z."/>
            <person name="Zhou C."/>
            <person name="Zhu D."/>
            <person name="Lee S."/>
            <person name="Bess C."/>
            <person name="Blankenburg K."/>
            <person name="Forbes L."/>
            <person name="Fu Q."/>
            <person name="Gubbala S."/>
            <person name="Hirani K."/>
            <person name="Jayaseelan J.C."/>
            <person name="Lara F."/>
            <person name="Munidasa M."/>
            <person name="Palculict T."/>
            <person name="Patil S."/>
            <person name="Pu L.-L."/>
            <person name="Saada N."/>
            <person name="Tang L."/>
            <person name="Weissenberger G."/>
            <person name="Zhu Y."/>
            <person name="Hemphill L."/>
            <person name="Shang Y."/>
            <person name="Youmans B."/>
            <person name="Ayvaz T."/>
            <person name="Ross M."/>
            <person name="Santibanez J."/>
            <person name="Aqrawi P."/>
            <person name="Gross S."/>
            <person name="Joshi V."/>
            <person name="Fowler G."/>
            <person name="Nazareth L."/>
            <person name="Reid J."/>
            <person name="Worley K."/>
            <person name="Petrosino J."/>
            <person name="Highlander S."/>
            <person name="Gibbs R."/>
        </authorList>
    </citation>
    <scope>NUCLEOTIDE SEQUENCE [LARGE SCALE GENOMIC DNA]</scope>
    <source>
        <strain evidence="2 3">ATCC 23330</strain>
    </source>
</reference>
<dbReference type="Proteomes" id="UP000004207">
    <property type="component" value="Unassembled WGS sequence"/>
</dbReference>
<dbReference type="SUPFAM" id="SSF54106">
    <property type="entry name" value="LysM domain"/>
    <property type="match status" value="1"/>
</dbReference>
<proteinExistence type="predicted"/>
<protein>
    <submittedName>
        <fullName evidence="2">LysM domain protein</fullName>
    </submittedName>
</protein>
<dbReference type="HOGENOM" id="CLU_050533_0_0_4"/>
<feature type="domain" description="LysM" evidence="1">
    <location>
        <begin position="52"/>
        <end position="101"/>
    </location>
</feature>
<dbReference type="InterPro" id="IPR052196">
    <property type="entry name" value="Bact_Kbp"/>
</dbReference>
<dbReference type="PANTHER" id="PTHR34700:SF4">
    <property type="entry name" value="PHAGE-LIKE ELEMENT PBSX PROTEIN XKDP"/>
    <property type="match status" value="1"/>
</dbReference>
<gene>
    <name evidence="2" type="ORF">HMPREF0476_0484</name>
</gene>
<dbReference type="SMART" id="SM00257">
    <property type="entry name" value="LysM"/>
    <property type="match status" value="1"/>
</dbReference>
<accession>F5S5K1</accession>
<evidence type="ECO:0000313" key="2">
    <source>
        <dbReference type="EMBL" id="EGK11175.1"/>
    </source>
</evidence>
<name>F5S5K1_KINKI</name>
<dbReference type="Pfam" id="PF01476">
    <property type="entry name" value="LysM"/>
    <property type="match status" value="1"/>
</dbReference>
<comment type="caution">
    <text evidence="2">The sequence shown here is derived from an EMBL/GenBank/DDBJ whole genome shotgun (WGS) entry which is preliminary data.</text>
</comment>
<dbReference type="EMBL" id="AFHS01000014">
    <property type="protein sequence ID" value="EGK11175.1"/>
    <property type="molecule type" value="Genomic_DNA"/>
</dbReference>
<dbReference type="InterPro" id="IPR018392">
    <property type="entry name" value="LysM"/>
</dbReference>
<dbReference type="Gene3D" id="3.10.350.10">
    <property type="entry name" value="LysM domain"/>
    <property type="match status" value="1"/>
</dbReference>
<organism evidence="2 3">
    <name type="scientific">Kingella kingae ATCC 23330</name>
    <dbReference type="NCBI Taxonomy" id="887327"/>
    <lineage>
        <taxon>Bacteria</taxon>
        <taxon>Pseudomonadati</taxon>
        <taxon>Pseudomonadota</taxon>
        <taxon>Betaproteobacteria</taxon>
        <taxon>Neisseriales</taxon>
        <taxon>Neisseriaceae</taxon>
        <taxon>Kingella</taxon>
    </lineage>
</organism>
<dbReference type="InterPro" id="IPR036779">
    <property type="entry name" value="LysM_dom_sf"/>
</dbReference>
<dbReference type="PROSITE" id="PS51782">
    <property type="entry name" value="LYSM"/>
    <property type="match status" value="1"/>
</dbReference>